<evidence type="ECO:0000256" key="1">
    <source>
        <dbReference type="ARBA" id="ARBA00004651"/>
    </source>
</evidence>
<dbReference type="Pfam" id="PF00860">
    <property type="entry name" value="Xan_ur_permease"/>
    <property type="match status" value="1"/>
</dbReference>
<dbReference type="AlphaFoldDB" id="A0A0B3W7X6"/>
<feature type="transmembrane region" description="Helical" evidence="8">
    <location>
        <begin position="83"/>
        <end position="102"/>
    </location>
</feature>
<dbReference type="InterPro" id="IPR006042">
    <property type="entry name" value="Xan_ur_permease"/>
</dbReference>
<comment type="caution">
    <text evidence="9">The sequence shown here is derived from an EMBL/GenBank/DDBJ whole genome shotgun (WGS) entry which is preliminary data.</text>
</comment>
<evidence type="ECO:0000256" key="4">
    <source>
        <dbReference type="ARBA" id="ARBA00022475"/>
    </source>
</evidence>
<keyword evidence="3" id="KW-0813">Transport</keyword>
<feature type="transmembrane region" description="Helical" evidence="8">
    <location>
        <begin position="133"/>
        <end position="155"/>
    </location>
</feature>
<reference evidence="9 10" key="1">
    <citation type="submission" date="2014-12" db="EMBL/GenBank/DDBJ databases">
        <title>Draft genome sequence of Terrisporobacter sp. 08-306576, isolated from the blood culture of a bacteremia patient.</title>
        <authorList>
            <person name="Lund L.C."/>
            <person name="Sydenham T.V."/>
            <person name="Hogh S.V."/>
            <person name="Skov M.N."/>
            <person name="Kemp M."/>
            <person name="Justesen U.S."/>
        </authorList>
    </citation>
    <scope>NUCLEOTIDE SEQUENCE [LARGE SCALE GENOMIC DNA]</scope>
    <source>
        <strain evidence="9 10">08-306576</strain>
    </source>
</reference>
<dbReference type="PANTHER" id="PTHR42810:SF4">
    <property type="entry name" value="URIC ACID TRANSPORTER UACT"/>
    <property type="match status" value="1"/>
</dbReference>
<feature type="transmembrane region" description="Helical" evidence="8">
    <location>
        <begin position="381"/>
        <end position="400"/>
    </location>
</feature>
<dbReference type="PANTHER" id="PTHR42810">
    <property type="entry name" value="PURINE PERMEASE C1399.01C-RELATED"/>
    <property type="match status" value="1"/>
</dbReference>
<evidence type="ECO:0000256" key="6">
    <source>
        <dbReference type="ARBA" id="ARBA00022989"/>
    </source>
</evidence>
<comment type="subcellular location">
    <subcellularLocation>
        <location evidence="1">Cell membrane</location>
        <topology evidence="1">Multi-pass membrane protein</topology>
    </subcellularLocation>
</comment>
<feature type="transmembrane region" description="Helical" evidence="8">
    <location>
        <begin position="325"/>
        <end position="345"/>
    </location>
</feature>
<sequence>MSVISCSYKDVFEEKASRGKLLILAFQHVLTMCPASIAVPLILGSALNLDNKTVAFLVSANLFTSGISVLIQTFGFANIGSKLPLVMGASFAPLGVMISIGGQYGLNTLFGAIIGSGILIFVISFFMEKILVFFPNVVVGSFVTLIGISLIPVAFKDLAGGEGAANFGAVENIMLGGLVLIIIIGLNQYGKGLVRSLSLLIGIIIGTIIAFALGMVDLTPVAQASWFEIINPAKFGAPKFRIDAILMMTIFCVINLIQCIGVFSVLDEVCQTNTDSSTKIKGLRGVAMGQIFAGLFCSVPSTMFNENVGLIELTNVKSRNVIKMAGLFLIIIGFFPKVAALITIVPKPVMGGATISLFGIILTAGISILSKVDFSTGGNFTIVGISLAVGVGVTVVPNIFDAFPSLLSMLLSNGLFMVSITAIILNIVFNFKDIKKSLVAN</sequence>
<evidence type="ECO:0000256" key="8">
    <source>
        <dbReference type="SAM" id="Phobius"/>
    </source>
</evidence>
<proteinExistence type="inferred from homology"/>
<keyword evidence="4" id="KW-1003">Cell membrane</keyword>
<feature type="transmembrane region" description="Helical" evidence="8">
    <location>
        <begin position="244"/>
        <end position="266"/>
    </location>
</feature>
<keyword evidence="6 8" id="KW-1133">Transmembrane helix</keyword>
<evidence type="ECO:0000313" key="9">
    <source>
        <dbReference type="EMBL" id="KHS58507.1"/>
    </source>
</evidence>
<dbReference type="InterPro" id="IPR017588">
    <property type="entry name" value="UacT-like"/>
</dbReference>
<comment type="similarity">
    <text evidence="2">Belongs to the nucleobase:cation symporter-2 (NCS2) (TC 2.A.40) family.</text>
</comment>
<dbReference type="NCBIfam" id="TIGR03173">
    <property type="entry name" value="pbuX"/>
    <property type="match status" value="1"/>
</dbReference>
<dbReference type="NCBIfam" id="NF037981">
    <property type="entry name" value="NCS2_1"/>
    <property type="match status" value="1"/>
</dbReference>
<keyword evidence="7 8" id="KW-0472">Membrane</keyword>
<accession>A0A0B3W7X6</accession>
<evidence type="ECO:0000256" key="3">
    <source>
        <dbReference type="ARBA" id="ARBA00022448"/>
    </source>
</evidence>
<dbReference type="NCBIfam" id="TIGR00801">
    <property type="entry name" value="ncs2"/>
    <property type="match status" value="1"/>
</dbReference>
<feature type="transmembrane region" description="Helical" evidence="8">
    <location>
        <begin position="406"/>
        <end position="429"/>
    </location>
</feature>
<dbReference type="GO" id="GO:0042907">
    <property type="term" value="F:xanthine transmembrane transporter activity"/>
    <property type="evidence" value="ECO:0007669"/>
    <property type="project" value="TreeGrafter"/>
</dbReference>
<feature type="transmembrane region" description="Helical" evidence="8">
    <location>
        <begin position="53"/>
        <end position="71"/>
    </location>
</feature>
<dbReference type="PROSITE" id="PS01116">
    <property type="entry name" value="XANTH_URACIL_PERMASE"/>
    <property type="match status" value="1"/>
</dbReference>
<dbReference type="EMBL" id="JWHR01000031">
    <property type="protein sequence ID" value="KHS58507.1"/>
    <property type="molecule type" value="Genomic_DNA"/>
</dbReference>
<dbReference type="RefSeq" id="WP_039678341.1">
    <property type="nucleotide sequence ID" value="NZ_JWHR01000031.1"/>
</dbReference>
<dbReference type="GO" id="GO:0005886">
    <property type="term" value="C:plasma membrane"/>
    <property type="evidence" value="ECO:0007669"/>
    <property type="project" value="UniProtKB-SubCell"/>
</dbReference>
<feature type="transmembrane region" description="Helical" evidence="8">
    <location>
        <begin position="167"/>
        <end position="186"/>
    </location>
</feature>
<feature type="transmembrane region" description="Helical" evidence="8">
    <location>
        <begin position="108"/>
        <end position="126"/>
    </location>
</feature>
<dbReference type="OrthoDB" id="9805749at2"/>
<organism evidence="9 10">
    <name type="scientific">Terrisporobacter othiniensis</name>
    <dbReference type="NCBI Taxonomy" id="1577792"/>
    <lineage>
        <taxon>Bacteria</taxon>
        <taxon>Bacillati</taxon>
        <taxon>Bacillota</taxon>
        <taxon>Clostridia</taxon>
        <taxon>Peptostreptococcales</taxon>
        <taxon>Peptostreptococcaceae</taxon>
        <taxon>Terrisporobacter</taxon>
    </lineage>
</organism>
<evidence type="ECO:0000256" key="2">
    <source>
        <dbReference type="ARBA" id="ARBA00008821"/>
    </source>
</evidence>
<feature type="transmembrane region" description="Helical" evidence="8">
    <location>
        <begin position="198"/>
        <end position="216"/>
    </location>
</feature>
<keyword evidence="5 8" id="KW-0812">Transmembrane</keyword>
<keyword evidence="10" id="KW-1185">Reference proteome</keyword>
<dbReference type="InterPro" id="IPR006043">
    <property type="entry name" value="NCS2"/>
</dbReference>
<gene>
    <name evidence="9" type="ORF">QX51_02550</name>
</gene>
<name>A0A0B3W7X6_9FIRM</name>
<evidence type="ECO:0000313" key="10">
    <source>
        <dbReference type="Proteomes" id="UP000031189"/>
    </source>
</evidence>
<protein>
    <submittedName>
        <fullName evidence="9">Uracil-xanthine permease</fullName>
    </submittedName>
</protein>
<dbReference type="STRING" id="1577792.QX51_02550"/>
<feature type="transmembrane region" description="Helical" evidence="8">
    <location>
        <begin position="21"/>
        <end position="47"/>
    </location>
</feature>
<dbReference type="Proteomes" id="UP000031189">
    <property type="component" value="Unassembled WGS sequence"/>
</dbReference>
<feature type="transmembrane region" description="Helical" evidence="8">
    <location>
        <begin position="351"/>
        <end position="369"/>
    </location>
</feature>
<evidence type="ECO:0000256" key="7">
    <source>
        <dbReference type="ARBA" id="ARBA00023136"/>
    </source>
</evidence>
<evidence type="ECO:0000256" key="5">
    <source>
        <dbReference type="ARBA" id="ARBA00022692"/>
    </source>
</evidence>